<gene>
    <name evidence="5" type="ORF">ACFOY7_05400</name>
</gene>
<evidence type="ECO:0000256" key="1">
    <source>
        <dbReference type="ARBA" id="ARBA00023015"/>
    </source>
</evidence>
<proteinExistence type="predicted"/>
<dbReference type="InterPro" id="IPR011711">
    <property type="entry name" value="GntR_C"/>
</dbReference>
<dbReference type="Gene3D" id="1.10.10.10">
    <property type="entry name" value="Winged helix-like DNA-binding domain superfamily/Winged helix DNA-binding domain"/>
    <property type="match status" value="1"/>
</dbReference>
<reference evidence="6" key="1">
    <citation type="journal article" date="2019" name="Int. J. Syst. Evol. Microbiol.">
        <title>The Global Catalogue of Microorganisms (GCM) 10K type strain sequencing project: providing services to taxonomists for standard genome sequencing and annotation.</title>
        <authorList>
            <consortium name="The Broad Institute Genomics Platform"/>
            <consortium name="The Broad Institute Genome Sequencing Center for Infectious Disease"/>
            <person name="Wu L."/>
            <person name="Ma J."/>
        </authorList>
    </citation>
    <scope>NUCLEOTIDE SEQUENCE [LARGE SCALE GENOMIC DNA]</scope>
    <source>
        <strain evidence="6">CCUG 37865</strain>
    </source>
</reference>
<keyword evidence="2" id="KW-0238">DNA-binding</keyword>
<evidence type="ECO:0000256" key="2">
    <source>
        <dbReference type="ARBA" id="ARBA00023125"/>
    </source>
</evidence>
<name>A0ABV8WSD6_9BACI</name>
<accession>A0ABV8WSD6</accession>
<dbReference type="SUPFAM" id="SSF48008">
    <property type="entry name" value="GntR ligand-binding domain-like"/>
    <property type="match status" value="1"/>
</dbReference>
<dbReference type="Pfam" id="PF07729">
    <property type="entry name" value="FCD"/>
    <property type="match status" value="1"/>
</dbReference>
<dbReference type="Proteomes" id="UP001595882">
    <property type="component" value="Unassembled WGS sequence"/>
</dbReference>
<organism evidence="5 6">
    <name type="scientific">Gracilibacillus xinjiangensis</name>
    <dbReference type="NCBI Taxonomy" id="1193282"/>
    <lineage>
        <taxon>Bacteria</taxon>
        <taxon>Bacillati</taxon>
        <taxon>Bacillota</taxon>
        <taxon>Bacilli</taxon>
        <taxon>Bacillales</taxon>
        <taxon>Bacillaceae</taxon>
        <taxon>Gracilibacillus</taxon>
    </lineage>
</organism>
<comment type="caution">
    <text evidence="5">The sequence shown here is derived from an EMBL/GenBank/DDBJ whole genome shotgun (WGS) entry which is preliminary data.</text>
</comment>
<protein>
    <submittedName>
        <fullName evidence="5">FadR/GntR family transcriptional regulator</fullName>
    </submittedName>
</protein>
<dbReference type="SUPFAM" id="SSF46785">
    <property type="entry name" value="Winged helix' DNA-binding domain"/>
    <property type="match status" value="1"/>
</dbReference>
<dbReference type="PRINTS" id="PR00035">
    <property type="entry name" value="HTHGNTR"/>
</dbReference>
<keyword evidence="3" id="KW-0804">Transcription</keyword>
<keyword evidence="1" id="KW-0805">Transcription regulation</keyword>
<dbReference type="InterPro" id="IPR008920">
    <property type="entry name" value="TF_FadR/GntR_C"/>
</dbReference>
<dbReference type="PANTHER" id="PTHR43537:SF5">
    <property type="entry name" value="UXU OPERON TRANSCRIPTIONAL REGULATOR"/>
    <property type="match status" value="1"/>
</dbReference>
<dbReference type="InterPro" id="IPR036388">
    <property type="entry name" value="WH-like_DNA-bd_sf"/>
</dbReference>
<sequence>MTENRDKKKEIKNQMLDIIIDCLSTEKKLPSENELKEILGVSRPRLRELLIEFKASGIIVATQGKGREVQLPDVSSSIADGWNILLKARPNTLLELLEVRLVLEKGFLPVVIQSLKLEDLQVMRDLVNRMETKAAKGEVFKEEDHLFHRIIYSRTDNILLDQLLAAFWDLFDDMSEFHRSSNLIEAAALHKKLYEAIVIQDLEKAEKLLELHFKDIRSRLLGFMSLEDN</sequence>
<dbReference type="RefSeq" id="WP_390250154.1">
    <property type="nucleotide sequence ID" value="NZ_JBHSDT010000004.1"/>
</dbReference>
<feature type="domain" description="HTH gntR-type" evidence="4">
    <location>
        <begin position="5"/>
        <end position="72"/>
    </location>
</feature>
<dbReference type="Gene3D" id="1.20.120.530">
    <property type="entry name" value="GntR ligand-binding domain-like"/>
    <property type="match status" value="1"/>
</dbReference>
<evidence type="ECO:0000256" key="3">
    <source>
        <dbReference type="ARBA" id="ARBA00023163"/>
    </source>
</evidence>
<keyword evidence="6" id="KW-1185">Reference proteome</keyword>
<dbReference type="EMBL" id="JBHSDT010000004">
    <property type="protein sequence ID" value="MFC4402502.1"/>
    <property type="molecule type" value="Genomic_DNA"/>
</dbReference>
<dbReference type="InterPro" id="IPR000524">
    <property type="entry name" value="Tscrpt_reg_HTH_GntR"/>
</dbReference>
<evidence type="ECO:0000313" key="6">
    <source>
        <dbReference type="Proteomes" id="UP001595882"/>
    </source>
</evidence>
<evidence type="ECO:0000313" key="5">
    <source>
        <dbReference type="EMBL" id="MFC4402502.1"/>
    </source>
</evidence>
<dbReference type="InterPro" id="IPR036390">
    <property type="entry name" value="WH_DNA-bd_sf"/>
</dbReference>
<dbReference type="SMART" id="SM00895">
    <property type="entry name" value="FCD"/>
    <property type="match status" value="1"/>
</dbReference>
<evidence type="ECO:0000259" key="4">
    <source>
        <dbReference type="PROSITE" id="PS50949"/>
    </source>
</evidence>
<dbReference type="PANTHER" id="PTHR43537">
    <property type="entry name" value="TRANSCRIPTIONAL REGULATOR, GNTR FAMILY"/>
    <property type="match status" value="1"/>
</dbReference>
<dbReference type="PROSITE" id="PS50949">
    <property type="entry name" value="HTH_GNTR"/>
    <property type="match status" value="1"/>
</dbReference>
<dbReference type="Pfam" id="PF00392">
    <property type="entry name" value="GntR"/>
    <property type="match status" value="1"/>
</dbReference>
<dbReference type="SMART" id="SM00345">
    <property type="entry name" value="HTH_GNTR"/>
    <property type="match status" value="1"/>
</dbReference>